<dbReference type="GO" id="GO:0006281">
    <property type="term" value="P:DNA repair"/>
    <property type="evidence" value="ECO:0007669"/>
    <property type="project" value="TreeGrafter"/>
</dbReference>
<dbReference type="InterPro" id="IPR023198">
    <property type="entry name" value="PGP-like_dom2"/>
</dbReference>
<dbReference type="InterPro" id="IPR041492">
    <property type="entry name" value="HAD_2"/>
</dbReference>
<dbReference type="InterPro" id="IPR036412">
    <property type="entry name" value="HAD-like_sf"/>
</dbReference>
<gene>
    <name evidence="1" type="ORF">SAMN04489747_2663</name>
</gene>
<dbReference type="Gene3D" id="1.10.150.240">
    <property type="entry name" value="Putative phosphatase, domain 2"/>
    <property type="match status" value="1"/>
</dbReference>
<reference evidence="1 2" key="1">
    <citation type="submission" date="2016-10" db="EMBL/GenBank/DDBJ databases">
        <authorList>
            <person name="de Groot N.N."/>
        </authorList>
    </citation>
    <scope>NUCLEOTIDE SEQUENCE [LARGE SCALE GENOMIC DNA]</scope>
    <source>
        <strain evidence="1 2">MON 2.2</strain>
    </source>
</reference>
<accession>A0A1G7ALF1</accession>
<dbReference type="RefSeq" id="WP_090594220.1">
    <property type="nucleotide sequence ID" value="NZ_LT629688.1"/>
</dbReference>
<dbReference type="Pfam" id="PF13419">
    <property type="entry name" value="HAD_2"/>
    <property type="match status" value="1"/>
</dbReference>
<proteinExistence type="predicted"/>
<dbReference type="SFLD" id="SFLDG01129">
    <property type="entry name" value="C1.5:_HAD__Beta-PGM__Phosphata"/>
    <property type="match status" value="1"/>
</dbReference>
<dbReference type="Gene3D" id="3.40.50.1000">
    <property type="entry name" value="HAD superfamily/HAD-like"/>
    <property type="match status" value="1"/>
</dbReference>
<evidence type="ECO:0000313" key="1">
    <source>
        <dbReference type="EMBL" id="SDE15708.1"/>
    </source>
</evidence>
<dbReference type="InterPro" id="IPR023214">
    <property type="entry name" value="HAD_sf"/>
</dbReference>
<dbReference type="EMBL" id="LT629688">
    <property type="protein sequence ID" value="SDE15708.1"/>
    <property type="molecule type" value="Genomic_DNA"/>
</dbReference>
<dbReference type="STRING" id="675864.SAMN04489747_2663"/>
<name>A0A1G7ALF1_9ACTN</name>
<protein>
    <submittedName>
        <fullName evidence="1">Phosphoglycolate phosphatase</fullName>
    </submittedName>
</protein>
<dbReference type="Proteomes" id="UP000198546">
    <property type="component" value="Chromosome i"/>
</dbReference>
<dbReference type="GO" id="GO:0008967">
    <property type="term" value="F:phosphoglycolate phosphatase activity"/>
    <property type="evidence" value="ECO:0007669"/>
    <property type="project" value="TreeGrafter"/>
</dbReference>
<organism evidence="1 2">
    <name type="scientific">Auraticoccus monumenti</name>
    <dbReference type="NCBI Taxonomy" id="675864"/>
    <lineage>
        <taxon>Bacteria</taxon>
        <taxon>Bacillati</taxon>
        <taxon>Actinomycetota</taxon>
        <taxon>Actinomycetes</taxon>
        <taxon>Propionibacteriales</taxon>
        <taxon>Propionibacteriaceae</taxon>
        <taxon>Auraticoccus</taxon>
    </lineage>
</organism>
<dbReference type="GO" id="GO:0005829">
    <property type="term" value="C:cytosol"/>
    <property type="evidence" value="ECO:0007669"/>
    <property type="project" value="TreeGrafter"/>
</dbReference>
<dbReference type="PANTHER" id="PTHR43434:SF1">
    <property type="entry name" value="PHOSPHOGLYCOLATE PHOSPHATASE"/>
    <property type="match status" value="1"/>
</dbReference>
<dbReference type="PANTHER" id="PTHR43434">
    <property type="entry name" value="PHOSPHOGLYCOLATE PHOSPHATASE"/>
    <property type="match status" value="1"/>
</dbReference>
<sequence>MTGYASVVFDLDGTLVDSSHDIAVALDLALAPWGGRPLSAAEVVPLLGEGVAALVQGAILLSGASGAPEEAVAAAYVAEYRARPVVDSVLYDGVAEALDALAVAGVPMAVCTNKVEVIAHQVLEGLGVARFFPVVVGGDRPTRSKPHPEHLTTALAGIGADPATSVLVGDSVIDQRCAEAAGVDFLAVSWAPPEVHGTRLPRYADLPAIVAGDLPRPSRPETR</sequence>
<dbReference type="SUPFAM" id="SSF56784">
    <property type="entry name" value="HAD-like"/>
    <property type="match status" value="1"/>
</dbReference>
<evidence type="ECO:0000313" key="2">
    <source>
        <dbReference type="Proteomes" id="UP000198546"/>
    </source>
</evidence>
<dbReference type="AlphaFoldDB" id="A0A1G7ALF1"/>
<keyword evidence="2" id="KW-1185">Reference proteome</keyword>
<dbReference type="SFLD" id="SFLDS00003">
    <property type="entry name" value="Haloacid_Dehalogenase"/>
    <property type="match status" value="1"/>
</dbReference>
<dbReference type="InterPro" id="IPR050155">
    <property type="entry name" value="HAD-like_hydrolase_sf"/>
</dbReference>
<dbReference type="OrthoDB" id="9797743at2"/>